<dbReference type="EMBL" id="CM001221">
    <property type="protein sequence ID" value="AES95968.1"/>
    <property type="molecule type" value="Genomic_DNA"/>
</dbReference>
<dbReference type="HOGENOM" id="CLU_1247000_0_0_1"/>
<reference evidence="1 3" key="2">
    <citation type="journal article" date="2014" name="BMC Genomics">
        <title>An improved genome release (version Mt4.0) for the model legume Medicago truncatula.</title>
        <authorList>
            <person name="Tang H."/>
            <person name="Krishnakumar V."/>
            <person name="Bidwell S."/>
            <person name="Rosen B."/>
            <person name="Chan A."/>
            <person name="Zhou S."/>
            <person name="Gentzbittel L."/>
            <person name="Childs K.L."/>
            <person name="Yandell M."/>
            <person name="Gundlach H."/>
            <person name="Mayer K.F."/>
            <person name="Schwartz D.C."/>
            <person name="Town C.D."/>
        </authorList>
    </citation>
    <scope>GENOME REANNOTATION</scope>
    <source>
        <strain evidence="2 3">cv. Jemalong A17</strain>
    </source>
</reference>
<evidence type="ECO:0000313" key="1">
    <source>
        <dbReference type="EMBL" id="AES95968.1"/>
    </source>
</evidence>
<dbReference type="Proteomes" id="UP000002051">
    <property type="component" value="Chromosome 5"/>
</dbReference>
<name>G7JWA7_MEDTR</name>
<evidence type="ECO:0000313" key="2">
    <source>
        <dbReference type="EnsemblPlants" id="AES95968"/>
    </source>
</evidence>
<proteinExistence type="predicted"/>
<dbReference type="EnsemblPlants" id="AES95968">
    <property type="protein sequence ID" value="AES95968"/>
    <property type="gene ID" value="MTR_5g031620"/>
</dbReference>
<evidence type="ECO:0000313" key="3">
    <source>
        <dbReference type="Proteomes" id="UP000002051"/>
    </source>
</evidence>
<sequence>MSNSVKIIFGCLTCCNLPWNVNFVQFLFDFPTATRIFNNCLFEFVKEEKRVEEWNVRLIAQLTVFFEIQTWKIVCIYGLHFPIVTSARETVEFGRRFSCHGWNQQRFCYHFGVNPRNDSSDESINIGVNHRIAFERGIEPNPKGVVDSFNSNKLDESAFCAITEDCKYFFSPFFTNSNVEFIRRQVNEVVHNLVRVAMSLISLHIFTDIPTSIQTLIVNEML</sequence>
<keyword evidence="3" id="KW-1185">Reference proteome</keyword>
<gene>
    <name evidence="1" type="ordered locus">MTR_5g031620</name>
</gene>
<protein>
    <submittedName>
        <fullName evidence="1 2">Uncharacterized protein</fullName>
    </submittedName>
</protein>
<reference evidence="1 3" key="1">
    <citation type="journal article" date="2011" name="Nature">
        <title>The Medicago genome provides insight into the evolution of rhizobial symbioses.</title>
        <authorList>
            <person name="Young N.D."/>
            <person name="Debelle F."/>
            <person name="Oldroyd G.E."/>
            <person name="Geurts R."/>
            <person name="Cannon S.B."/>
            <person name="Udvardi M.K."/>
            <person name="Benedito V.A."/>
            <person name="Mayer K.F."/>
            <person name="Gouzy J."/>
            <person name="Schoof H."/>
            <person name="Van de Peer Y."/>
            <person name="Proost S."/>
            <person name="Cook D.R."/>
            <person name="Meyers B.C."/>
            <person name="Spannagl M."/>
            <person name="Cheung F."/>
            <person name="De Mita S."/>
            <person name="Krishnakumar V."/>
            <person name="Gundlach H."/>
            <person name="Zhou S."/>
            <person name="Mudge J."/>
            <person name="Bharti A.K."/>
            <person name="Murray J.D."/>
            <person name="Naoumkina M.A."/>
            <person name="Rosen B."/>
            <person name="Silverstein K.A."/>
            <person name="Tang H."/>
            <person name="Rombauts S."/>
            <person name="Zhao P.X."/>
            <person name="Zhou P."/>
            <person name="Barbe V."/>
            <person name="Bardou P."/>
            <person name="Bechner M."/>
            <person name="Bellec A."/>
            <person name="Berger A."/>
            <person name="Berges H."/>
            <person name="Bidwell S."/>
            <person name="Bisseling T."/>
            <person name="Choisne N."/>
            <person name="Couloux A."/>
            <person name="Denny R."/>
            <person name="Deshpande S."/>
            <person name="Dai X."/>
            <person name="Doyle J.J."/>
            <person name="Dudez A.M."/>
            <person name="Farmer A.D."/>
            <person name="Fouteau S."/>
            <person name="Franken C."/>
            <person name="Gibelin C."/>
            <person name="Gish J."/>
            <person name="Goldstein S."/>
            <person name="Gonzalez A.J."/>
            <person name="Green P.J."/>
            <person name="Hallab A."/>
            <person name="Hartog M."/>
            <person name="Hua A."/>
            <person name="Humphray S.J."/>
            <person name="Jeong D.H."/>
            <person name="Jing Y."/>
            <person name="Jocker A."/>
            <person name="Kenton S.M."/>
            <person name="Kim D.J."/>
            <person name="Klee K."/>
            <person name="Lai H."/>
            <person name="Lang C."/>
            <person name="Lin S."/>
            <person name="Macmil S.L."/>
            <person name="Magdelenat G."/>
            <person name="Matthews L."/>
            <person name="McCorrison J."/>
            <person name="Monaghan E.L."/>
            <person name="Mun J.H."/>
            <person name="Najar F.Z."/>
            <person name="Nicholson C."/>
            <person name="Noirot C."/>
            <person name="O'Bleness M."/>
            <person name="Paule C.R."/>
            <person name="Poulain J."/>
            <person name="Prion F."/>
            <person name="Qin B."/>
            <person name="Qu C."/>
            <person name="Retzel E.F."/>
            <person name="Riddle C."/>
            <person name="Sallet E."/>
            <person name="Samain S."/>
            <person name="Samson N."/>
            <person name="Sanders I."/>
            <person name="Saurat O."/>
            <person name="Scarpelli C."/>
            <person name="Schiex T."/>
            <person name="Segurens B."/>
            <person name="Severin A.J."/>
            <person name="Sherrier D.J."/>
            <person name="Shi R."/>
            <person name="Sims S."/>
            <person name="Singer S.R."/>
            <person name="Sinharoy S."/>
            <person name="Sterck L."/>
            <person name="Viollet A."/>
            <person name="Wang B.B."/>
            <person name="Wang K."/>
            <person name="Wang M."/>
            <person name="Wang X."/>
            <person name="Warfsmann J."/>
            <person name="Weissenbach J."/>
            <person name="White D.D."/>
            <person name="White J.D."/>
            <person name="Wiley G.B."/>
            <person name="Wincker P."/>
            <person name="Xing Y."/>
            <person name="Yang L."/>
            <person name="Yao Z."/>
            <person name="Ying F."/>
            <person name="Zhai J."/>
            <person name="Zhou L."/>
            <person name="Zuber A."/>
            <person name="Denarie J."/>
            <person name="Dixon R.A."/>
            <person name="May G.D."/>
            <person name="Schwartz D.C."/>
            <person name="Rogers J."/>
            <person name="Quetier F."/>
            <person name="Town C.D."/>
            <person name="Roe B.A."/>
        </authorList>
    </citation>
    <scope>NUCLEOTIDE SEQUENCE [LARGE SCALE GENOMIC DNA]</scope>
    <source>
        <strain evidence="1">A17</strain>
        <strain evidence="2 3">cv. Jemalong A17</strain>
    </source>
</reference>
<reference evidence="2" key="3">
    <citation type="submission" date="2015-04" db="UniProtKB">
        <authorList>
            <consortium name="EnsemblPlants"/>
        </authorList>
    </citation>
    <scope>IDENTIFICATION</scope>
    <source>
        <strain evidence="2">cv. Jemalong A17</strain>
    </source>
</reference>
<organism evidence="1 3">
    <name type="scientific">Medicago truncatula</name>
    <name type="common">Barrel medic</name>
    <name type="synonym">Medicago tribuloides</name>
    <dbReference type="NCBI Taxonomy" id="3880"/>
    <lineage>
        <taxon>Eukaryota</taxon>
        <taxon>Viridiplantae</taxon>
        <taxon>Streptophyta</taxon>
        <taxon>Embryophyta</taxon>
        <taxon>Tracheophyta</taxon>
        <taxon>Spermatophyta</taxon>
        <taxon>Magnoliopsida</taxon>
        <taxon>eudicotyledons</taxon>
        <taxon>Gunneridae</taxon>
        <taxon>Pentapetalae</taxon>
        <taxon>rosids</taxon>
        <taxon>fabids</taxon>
        <taxon>Fabales</taxon>
        <taxon>Fabaceae</taxon>
        <taxon>Papilionoideae</taxon>
        <taxon>50 kb inversion clade</taxon>
        <taxon>NPAAA clade</taxon>
        <taxon>Hologalegina</taxon>
        <taxon>IRL clade</taxon>
        <taxon>Trifolieae</taxon>
        <taxon>Medicago</taxon>
    </lineage>
</organism>
<dbReference type="PaxDb" id="3880-AES95968"/>
<dbReference type="AlphaFoldDB" id="G7JWA7"/>
<accession>G7JWA7</accession>